<evidence type="ECO:0000256" key="8">
    <source>
        <dbReference type="SAM" id="Phobius"/>
    </source>
</evidence>
<dbReference type="FunFam" id="1.10.3470.10:FF:000001">
    <property type="entry name" value="Vitamin B12 ABC transporter permease BtuC"/>
    <property type="match status" value="1"/>
</dbReference>
<feature type="transmembrane region" description="Helical" evidence="8">
    <location>
        <begin position="301"/>
        <end position="322"/>
    </location>
</feature>
<dbReference type="InterPro" id="IPR000522">
    <property type="entry name" value="ABC_transptr_permease_BtuC"/>
</dbReference>
<dbReference type="SUPFAM" id="SSF81345">
    <property type="entry name" value="ABC transporter involved in vitamin B12 uptake, BtuC"/>
    <property type="match status" value="1"/>
</dbReference>
<dbReference type="GO" id="GO:0033214">
    <property type="term" value="P:siderophore-iron import into cell"/>
    <property type="evidence" value="ECO:0007669"/>
    <property type="project" value="TreeGrafter"/>
</dbReference>
<keyword evidence="5 8" id="KW-0812">Transmembrane</keyword>
<evidence type="ECO:0000256" key="7">
    <source>
        <dbReference type="ARBA" id="ARBA00023136"/>
    </source>
</evidence>
<keyword evidence="10" id="KW-1185">Reference proteome</keyword>
<feature type="transmembrane region" description="Helical" evidence="8">
    <location>
        <begin position="175"/>
        <end position="199"/>
    </location>
</feature>
<evidence type="ECO:0000313" key="9">
    <source>
        <dbReference type="EMBL" id="NOU95809.1"/>
    </source>
</evidence>
<name>A0A972GS31_9BACL</name>
<dbReference type="CDD" id="cd06550">
    <property type="entry name" value="TM_ABC_iron-siderophores_like"/>
    <property type="match status" value="1"/>
</dbReference>
<dbReference type="InterPro" id="IPR037294">
    <property type="entry name" value="ABC_BtuC-like"/>
</dbReference>
<comment type="similarity">
    <text evidence="2">Belongs to the binding-protein-dependent transport system permease family. FecCD subfamily.</text>
</comment>
<evidence type="ECO:0000256" key="1">
    <source>
        <dbReference type="ARBA" id="ARBA00004651"/>
    </source>
</evidence>
<sequence length="358" mass="37682">MISDSSLSVSKGSGKAAVTEAKKRRLRPSFLILLLSVGIIAGILLFVTTGAADIRLHTVIEALLHYNESQVQHYTVMAVRLPRALTAVIVGACFAISGAIMQGMTRNPLASPSLLGVSSGARFGIVLAFAFYPQLSYHQMIGVSFLGAALGTLTVYGIGVLASYKAAQHYSHVKLALAGAAVSALLASLSEGIQIYFGIAQEVMYWYAAGIAGVKWIDVLSVLPWAIAGILLALIISKNINLLGLGDEVAAGLGQRVKRVKLFGALTVFALTGAAVAVAGPIGFIGLIIPHLTRFLIGVDYRWVIPCSGLFGGWLLLTADTVARLVNPPQETPVGIITALLGVPFFLYLARKDGKANL</sequence>
<dbReference type="Pfam" id="PF01032">
    <property type="entry name" value="FecCD"/>
    <property type="match status" value="1"/>
</dbReference>
<proteinExistence type="inferred from homology"/>
<protein>
    <submittedName>
        <fullName evidence="9">Iron chelate uptake ABC transporter family permease subunit</fullName>
    </submittedName>
</protein>
<keyword evidence="6 8" id="KW-1133">Transmembrane helix</keyword>
<feature type="transmembrane region" description="Helical" evidence="8">
    <location>
        <begin position="205"/>
        <end position="236"/>
    </location>
</feature>
<feature type="transmembrane region" description="Helical" evidence="8">
    <location>
        <begin position="141"/>
        <end position="163"/>
    </location>
</feature>
<comment type="caution">
    <text evidence="9">The sequence shown here is derived from an EMBL/GenBank/DDBJ whole genome shotgun (WGS) entry which is preliminary data.</text>
</comment>
<feature type="transmembrane region" description="Helical" evidence="8">
    <location>
        <begin position="30"/>
        <end position="52"/>
    </location>
</feature>
<dbReference type="RefSeq" id="WP_171654034.1">
    <property type="nucleotide sequence ID" value="NZ_WHOD01000082.1"/>
</dbReference>
<dbReference type="Proteomes" id="UP000641588">
    <property type="component" value="Unassembled WGS sequence"/>
</dbReference>
<dbReference type="PANTHER" id="PTHR30472:SF58">
    <property type="entry name" value="IRON(3+)-HYDROXAMATE IMPORT SYSTEM PERMEASE PROTEIN FHUB"/>
    <property type="match status" value="1"/>
</dbReference>
<keyword evidence="3" id="KW-0813">Transport</keyword>
<evidence type="ECO:0000256" key="5">
    <source>
        <dbReference type="ARBA" id="ARBA00022692"/>
    </source>
</evidence>
<accession>A0A972GS31</accession>
<evidence type="ECO:0000256" key="6">
    <source>
        <dbReference type="ARBA" id="ARBA00022989"/>
    </source>
</evidence>
<dbReference type="EMBL" id="WHOD01000082">
    <property type="protein sequence ID" value="NOU95809.1"/>
    <property type="molecule type" value="Genomic_DNA"/>
</dbReference>
<dbReference type="AlphaFoldDB" id="A0A972GS31"/>
<feature type="transmembrane region" description="Helical" evidence="8">
    <location>
        <begin position="84"/>
        <end position="101"/>
    </location>
</feature>
<evidence type="ECO:0000313" key="10">
    <source>
        <dbReference type="Proteomes" id="UP000641588"/>
    </source>
</evidence>
<feature type="transmembrane region" description="Helical" evidence="8">
    <location>
        <begin position="262"/>
        <end position="289"/>
    </location>
</feature>
<feature type="transmembrane region" description="Helical" evidence="8">
    <location>
        <begin position="334"/>
        <end position="350"/>
    </location>
</feature>
<evidence type="ECO:0000256" key="4">
    <source>
        <dbReference type="ARBA" id="ARBA00022475"/>
    </source>
</evidence>
<dbReference type="GO" id="GO:0022857">
    <property type="term" value="F:transmembrane transporter activity"/>
    <property type="evidence" value="ECO:0007669"/>
    <property type="project" value="InterPro"/>
</dbReference>
<keyword evidence="4" id="KW-1003">Cell membrane</keyword>
<gene>
    <name evidence="9" type="ORF">GC093_21655</name>
</gene>
<organism evidence="9 10">
    <name type="scientific">Paenibacillus foliorum</name>
    <dbReference type="NCBI Taxonomy" id="2654974"/>
    <lineage>
        <taxon>Bacteria</taxon>
        <taxon>Bacillati</taxon>
        <taxon>Bacillota</taxon>
        <taxon>Bacilli</taxon>
        <taxon>Bacillales</taxon>
        <taxon>Paenibacillaceae</taxon>
        <taxon>Paenibacillus</taxon>
    </lineage>
</organism>
<evidence type="ECO:0000256" key="3">
    <source>
        <dbReference type="ARBA" id="ARBA00022448"/>
    </source>
</evidence>
<comment type="subcellular location">
    <subcellularLocation>
        <location evidence="1">Cell membrane</location>
        <topology evidence="1">Multi-pass membrane protein</topology>
    </subcellularLocation>
</comment>
<dbReference type="GO" id="GO:0005886">
    <property type="term" value="C:plasma membrane"/>
    <property type="evidence" value="ECO:0007669"/>
    <property type="project" value="UniProtKB-SubCell"/>
</dbReference>
<reference evidence="9" key="1">
    <citation type="submission" date="2019-10" db="EMBL/GenBank/DDBJ databases">
        <title>Description of Paenibacillus glebae sp. nov.</title>
        <authorList>
            <person name="Carlier A."/>
            <person name="Qi S."/>
        </authorList>
    </citation>
    <scope>NUCLEOTIDE SEQUENCE</scope>
    <source>
        <strain evidence="9">LMG 31456</strain>
    </source>
</reference>
<evidence type="ECO:0000256" key="2">
    <source>
        <dbReference type="ARBA" id="ARBA00007935"/>
    </source>
</evidence>
<dbReference type="Gene3D" id="1.10.3470.10">
    <property type="entry name" value="ABC transporter involved in vitamin B12 uptake, BtuC"/>
    <property type="match status" value="1"/>
</dbReference>
<feature type="transmembrane region" description="Helical" evidence="8">
    <location>
        <begin position="113"/>
        <end position="135"/>
    </location>
</feature>
<dbReference type="PANTHER" id="PTHR30472">
    <property type="entry name" value="FERRIC ENTEROBACTIN TRANSPORT SYSTEM PERMEASE PROTEIN"/>
    <property type="match status" value="1"/>
</dbReference>
<keyword evidence="7 8" id="KW-0472">Membrane</keyword>